<name>A0A7K1UHP6_9MICC</name>
<dbReference type="SUPFAM" id="SSF56601">
    <property type="entry name" value="beta-lactamase/transpeptidase-like"/>
    <property type="match status" value="1"/>
</dbReference>
<dbReference type="InterPro" id="IPR000871">
    <property type="entry name" value="Beta-lactam_class-A"/>
</dbReference>
<dbReference type="Pfam" id="PF13354">
    <property type="entry name" value="Beta-lactamase2"/>
    <property type="match status" value="1"/>
</dbReference>
<dbReference type="GO" id="GO:0008800">
    <property type="term" value="F:beta-lactamase activity"/>
    <property type="evidence" value="ECO:0007669"/>
    <property type="project" value="InterPro"/>
</dbReference>
<feature type="domain" description="Beta-lactamase class A catalytic" evidence="2">
    <location>
        <begin position="130"/>
        <end position="326"/>
    </location>
</feature>
<evidence type="ECO:0000259" key="2">
    <source>
        <dbReference type="Pfam" id="PF13354"/>
    </source>
</evidence>
<protein>
    <recommendedName>
        <fullName evidence="2">Beta-lactamase class A catalytic domain-containing protein</fullName>
    </recommendedName>
</protein>
<dbReference type="InterPro" id="IPR045155">
    <property type="entry name" value="Beta-lactam_cat"/>
</dbReference>
<accession>A0A7K1UHP6</accession>
<dbReference type="AlphaFoldDB" id="A0A7K1UHP6"/>
<evidence type="ECO:0000313" key="3">
    <source>
        <dbReference type="EMBL" id="MVT25914.1"/>
    </source>
</evidence>
<dbReference type="PANTHER" id="PTHR35333">
    <property type="entry name" value="BETA-LACTAMASE"/>
    <property type="match status" value="1"/>
</dbReference>
<dbReference type="PANTHER" id="PTHR35333:SF5">
    <property type="entry name" value="CONSERVED LIPOPROTEIN LPQF-RELATED"/>
    <property type="match status" value="1"/>
</dbReference>
<sequence length="413" mass="44662">MSSDMPQCSLSPSRRSSVAMPGTLAQRRPEALVSSVVTDSRRLPAAAALTLLVLTSCAEDGPQRGNQFLPLEGDSADSGPLDGGTQNDDAAAEGAEEDILEPAAGFEEIAQRLEALPGEVEALVLEDEQALLQLGRQEAAPLASVAKLYVLAALVDAVDSGEVGWQDTMTLAEEHRSLPAGTLQDQAEGYTTSVHDVAIRTISISDNTGTDMLLDLLGRARVEQAAADYGHHEPQLLQPFLSTREMFQLRWGYPELGAGWEQLQEAERREVLEEVAERPLELDPLDPTGEDLDFGIDWYASAQDIAQLHQALAAREQDHPELRAVLTTSPGLPEPVEDPWWDWLSFKGGGLPGVATATWHAMGPEGAERTVVLLLRTEDTENIAEHRAELRSLGLDALITGTDTQRQENEDSG</sequence>
<dbReference type="GO" id="GO:0030655">
    <property type="term" value="P:beta-lactam antibiotic catabolic process"/>
    <property type="evidence" value="ECO:0007669"/>
    <property type="project" value="InterPro"/>
</dbReference>
<evidence type="ECO:0000256" key="1">
    <source>
        <dbReference type="SAM" id="MobiDB-lite"/>
    </source>
</evidence>
<organism evidence="3 4">
    <name type="scientific">Nesterenkonia alkaliphila</name>
    <dbReference type="NCBI Taxonomy" id="1463631"/>
    <lineage>
        <taxon>Bacteria</taxon>
        <taxon>Bacillati</taxon>
        <taxon>Actinomycetota</taxon>
        <taxon>Actinomycetes</taxon>
        <taxon>Micrococcales</taxon>
        <taxon>Micrococcaceae</taxon>
        <taxon>Nesterenkonia</taxon>
    </lineage>
</organism>
<dbReference type="Proteomes" id="UP000460157">
    <property type="component" value="Unassembled WGS sequence"/>
</dbReference>
<dbReference type="Gene3D" id="1.10.8.620">
    <property type="entry name" value="ORF12 helical bundle domain-like"/>
    <property type="match status" value="1"/>
</dbReference>
<evidence type="ECO:0000313" key="4">
    <source>
        <dbReference type="Proteomes" id="UP000460157"/>
    </source>
</evidence>
<dbReference type="EMBL" id="WRPM01000038">
    <property type="protein sequence ID" value="MVT25914.1"/>
    <property type="molecule type" value="Genomic_DNA"/>
</dbReference>
<feature type="region of interest" description="Disordered" evidence="1">
    <location>
        <begin position="1"/>
        <end position="29"/>
    </location>
</feature>
<keyword evidence="4" id="KW-1185">Reference proteome</keyword>
<dbReference type="GO" id="GO:0046677">
    <property type="term" value="P:response to antibiotic"/>
    <property type="evidence" value="ECO:0007669"/>
    <property type="project" value="InterPro"/>
</dbReference>
<proteinExistence type="predicted"/>
<feature type="compositionally biased region" description="Polar residues" evidence="1">
    <location>
        <begin position="1"/>
        <end position="16"/>
    </location>
</feature>
<dbReference type="Gene3D" id="3.40.710.10">
    <property type="entry name" value="DD-peptidase/beta-lactamase superfamily"/>
    <property type="match status" value="1"/>
</dbReference>
<reference evidence="3 4" key="1">
    <citation type="submission" date="2019-12" db="EMBL/GenBank/DDBJ databases">
        <title>Nesterenkonia muleiensis sp. nov., a novel actinobacterium isolated from sap of Populus euphratica.</title>
        <authorList>
            <person name="Wang R."/>
        </authorList>
    </citation>
    <scope>NUCLEOTIDE SEQUENCE [LARGE SCALE GENOMIC DNA]</scope>
    <source>
        <strain evidence="3 4">F10</strain>
    </source>
</reference>
<feature type="region of interest" description="Disordered" evidence="1">
    <location>
        <begin position="64"/>
        <end position="93"/>
    </location>
</feature>
<dbReference type="InterPro" id="IPR012338">
    <property type="entry name" value="Beta-lactam/transpept-like"/>
</dbReference>
<comment type="caution">
    <text evidence="3">The sequence shown here is derived from an EMBL/GenBank/DDBJ whole genome shotgun (WGS) entry which is preliminary data.</text>
</comment>
<gene>
    <name evidence="3" type="ORF">GNZ21_05995</name>
</gene>